<proteinExistence type="predicted"/>
<evidence type="ECO:0000313" key="1">
    <source>
        <dbReference type="EMBL" id="KKL68715.1"/>
    </source>
</evidence>
<sequence length="59" mass="6730">MKPVLVNLPDEVHQALKEQFGEDAERMMADAITELGAKGRVEVEETSLDEIIKYLEERN</sequence>
<dbReference type="AlphaFoldDB" id="A0A0F9GH02"/>
<dbReference type="EMBL" id="LAZR01026446">
    <property type="protein sequence ID" value="KKL68715.1"/>
    <property type="molecule type" value="Genomic_DNA"/>
</dbReference>
<comment type="caution">
    <text evidence="1">The sequence shown here is derived from an EMBL/GenBank/DDBJ whole genome shotgun (WGS) entry which is preliminary data.</text>
</comment>
<reference evidence="1" key="1">
    <citation type="journal article" date="2015" name="Nature">
        <title>Complex archaea that bridge the gap between prokaryotes and eukaryotes.</title>
        <authorList>
            <person name="Spang A."/>
            <person name="Saw J.H."/>
            <person name="Jorgensen S.L."/>
            <person name="Zaremba-Niedzwiedzka K."/>
            <person name="Martijn J."/>
            <person name="Lind A.E."/>
            <person name="van Eijk R."/>
            <person name="Schleper C."/>
            <person name="Guy L."/>
            <person name="Ettema T.J."/>
        </authorList>
    </citation>
    <scope>NUCLEOTIDE SEQUENCE</scope>
</reference>
<protein>
    <submittedName>
        <fullName evidence="1">Uncharacterized protein</fullName>
    </submittedName>
</protein>
<organism evidence="1">
    <name type="scientific">marine sediment metagenome</name>
    <dbReference type="NCBI Taxonomy" id="412755"/>
    <lineage>
        <taxon>unclassified sequences</taxon>
        <taxon>metagenomes</taxon>
        <taxon>ecological metagenomes</taxon>
    </lineage>
</organism>
<name>A0A0F9GH02_9ZZZZ</name>
<feature type="non-terminal residue" evidence="1">
    <location>
        <position position="59"/>
    </location>
</feature>
<gene>
    <name evidence="1" type="ORF">LCGC14_2122200</name>
</gene>
<accession>A0A0F9GH02</accession>